<sequence>MPRRIADAAGMDAVHAVLDGSTERRDIATAVRFTLQALGERAPGKSVEVRVPPYGAVQCVEGPGHNRGTPPNVVETDAHTWLALAAGELTWTDAKQSAAVRASGSRADIAEWLPLVRI</sequence>
<feature type="domain" description="Bacterial SCP orthologue" evidence="1">
    <location>
        <begin position="23"/>
        <end position="115"/>
    </location>
</feature>
<evidence type="ECO:0000313" key="2">
    <source>
        <dbReference type="EMBL" id="HIY67617.1"/>
    </source>
</evidence>
<dbReference type="AlphaFoldDB" id="A0A9D1YYM8"/>
<dbReference type="InterPro" id="IPR036527">
    <property type="entry name" value="SCP2_sterol-bd_dom_sf"/>
</dbReference>
<proteinExistence type="predicted"/>
<gene>
    <name evidence="2" type="ORF">H9830_15235</name>
</gene>
<reference evidence="2" key="1">
    <citation type="journal article" date="2021" name="PeerJ">
        <title>Extensive microbial diversity within the chicken gut microbiome revealed by metagenomics and culture.</title>
        <authorList>
            <person name="Gilroy R."/>
            <person name="Ravi A."/>
            <person name="Getino M."/>
            <person name="Pursley I."/>
            <person name="Horton D.L."/>
            <person name="Alikhan N.F."/>
            <person name="Baker D."/>
            <person name="Gharbi K."/>
            <person name="Hall N."/>
            <person name="Watson M."/>
            <person name="Adriaenssens E.M."/>
            <person name="Foster-Nyarko E."/>
            <person name="Jarju S."/>
            <person name="Secka A."/>
            <person name="Antonio M."/>
            <person name="Oren A."/>
            <person name="Chaudhuri R.R."/>
            <person name="La Ragione R."/>
            <person name="Hildebrand F."/>
            <person name="Pallen M.J."/>
        </authorList>
    </citation>
    <scope>NUCLEOTIDE SEQUENCE</scope>
    <source>
        <strain evidence="2">ChiGjej1B1-98</strain>
    </source>
</reference>
<evidence type="ECO:0000259" key="1">
    <source>
        <dbReference type="Pfam" id="PF17844"/>
    </source>
</evidence>
<dbReference type="SUPFAM" id="SSF55718">
    <property type="entry name" value="SCP-like"/>
    <property type="match status" value="1"/>
</dbReference>
<name>A0A9D1YYM8_9MICO</name>
<accession>A0A9D1YYM8</accession>
<dbReference type="Gene3D" id="3.30.1050.40">
    <property type="match status" value="1"/>
</dbReference>
<organism evidence="2 3">
    <name type="scientific">Candidatus Agrococcus pullicola</name>
    <dbReference type="NCBI Taxonomy" id="2838429"/>
    <lineage>
        <taxon>Bacteria</taxon>
        <taxon>Bacillati</taxon>
        <taxon>Actinomycetota</taxon>
        <taxon>Actinomycetes</taxon>
        <taxon>Micrococcales</taxon>
        <taxon>Microbacteriaceae</taxon>
        <taxon>Agrococcus</taxon>
    </lineage>
</organism>
<evidence type="ECO:0000313" key="3">
    <source>
        <dbReference type="Proteomes" id="UP000824005"/>
    </source>
</evidence>
<dbReference type="Pfam" id="PF17844">
    <property type="entry name" value="SCP_3"/>
    <property type="match status" value="1"/>
</dbReference>
<dbReference type="InterPro" id="IPR041629">
    <property type="entry name" value="SCP_3"/>
</dbReference>
<protein>
    <recommendedName>
        <fullName evidence="1">Bacterial SCP orthologue domain-containing protein</fullName>
    </recommendedName>
</protein>
<comment type="caution">
    <text evidence="2">The sequence shown here is derived from an EMBL/GenBank/DDBJ whole genome shotgun (WGS) entry which is preliminary data.</text>
</comment>
<dbReference type="EMBL" id="DXDC01000463">
    <property type="protein sequence ID" value="HIY67617.1"/>
    <property type="molecule type" value="Genomic_DNA"/>
</dbReference>
<reference evidence="2" key="2">
    <citation type="submission" date="2021-04" db="EMBL/GenBank/DDBJ databases">
        <authorList>
            <person name="Gilroy R."/>
        </authorList>
    </citation>
    <scope>NUCLEOTIDE SEQUENCE</scope>
    <source>
        <strain evidence="2">ChiGjej1B1-98</strain>
    </source>
</reference>
<dbReference type="Proteomes" id="UP000824005">
    <property type="component" value="Unassembled WGS sequence"/>
</dbReference>